<name>A0A183KT46_9TREM</name>
<organism evidence="1">
    <name type="scientific">Schistosoma curassoni</name>
    <dbReference type="NCBI Taxonomy" id="6186"/>
    <lineage>
        <taxon>Eukaryota</taxon>
        <taxon>Metazoa</taxon>
        <taxon>Spiralia</taxon>
        <taxon>Lophotrochozoa</taxon>
        <taxon>Platyhelminthes</taxon>
        <taxon>Trematoda</taxon>
        <taxon>Digenea</taxon>
        <taxon>Strigeidida</taxon>
        <taxon>Schistosomatoidea</taxon>
        <taxon>Schistosomatidae</taxon>
        <taxon>Schistosoma</taxon>
    </lineage>
</organism>
<dbReference type="AlphaFoldDB" id="A0A183KT46"/>
<dbReference type="WBParaSite" id="SCUD_0001823801-mRNA-1">
    <property type="protein sequence ID" value="SCUD_0001823801-mRNA-1"/>
    <property type="gene ID" value="SCUD_0001823801"/>
</dbReference>
<protein>
    <submittedName>
        <fullName evidence="1">Uncharacterized protein</fullName>
    </submittedName>
</protein>
<sequence length="65" mass="7502">MVYIQYRYDYYYYSSVAIRLSAFDLACAYSSDSILYRGFRHSSKITSSSPTGPKSVINIHRLFDG</sequence>
<accession>A0A183KT46</accession>
<proteinExistence type="predicted"/>
<evidence type="ECO:0000313" key="1">
    <source>
        <dbReference type="WBParaSite" id="SCUD_0001823801-mRNA-1"/>
    </source>
</evidence>
<reference evidence="1" key="1">
    <citation type="submission" date="2016-06" db="UniProtKB">
        <authorList>
            <consortium name="WormBaseParasite"/>
        </authorList>
    </citation>
    <scope>IDENTIFICATION</scope>
</reference>